<comment type="caution">
    <text evidence="1">The sequence shown here is derived from an EMBL/GenBank/DDBJ whole genome shotgun (WGS) entry which is preliminary data.</text>
</comment>
<reference evidence="1 2" key="1">
    <citation type="submission" date="2015-04" db="EMBL/GenBank/DDBJ databases">
        <authorList>
            <person name="Heijne W.H."/>
            <person name="Fedorova N.D."/>
            <person name="Nierman W.C."/>
            <person name="Vollebregt A.W."/>
            <person name="Zhao Z."/>
            <person name="Wu L."/>
            <person name="Kumar M."/>
            <person name="Stam H."/>
            <person name="van den Berg M.A."/>
            <person name="Pel H.J."/>
        </authorList>
    </citation>
    <scope>NUCLEOTIDE SEQUENCE [LARGE SCALE GENOMIC DNA]</scope>
    <source>
        <strain evidence="1 2">CBS 393.64</strain>
    </source>
</reference>
<keyword evidence="2" id="KW-1185">Reference proteome</keyword>
<organism evidence="1 2">
    <name type="scientific">Rasamsonia emersonii (strain ATCC 16479 / CBS 393.64 / IMI 116815)</name>
    <dbReference type="NCBI Taxonomy" id="1408163"/>
    <lineage>
        <taxon>Eukaryota</taxon>
        <taxon>Fungi</taxon>
        <taxon>Dikarya</taxon>
        <taxon>Ascomycota</taxon>
        <taxon>Pezizomycotina</taxon>
        <taxon>Eurotiomycetes</taxon>
        <taxon>Eurotiomycetidae</taxon>
        <taxon>Eurotiales</taxon>
        <taxon>Trichocomaceae</taxon>
        <taxon>Rasamsonia</taxon>
    </lineage>
</organism>
<accession>A0A0F4YM79</accession>
<protein>
    <submittedName>
        <fullName evidence="1">Uncharacterized protein</fullName>
    </submittedName>
</protein>
<evidence type="ECO:0000313" key="1">
    <source>
        <dbReference type="EMBL" id="KKA19397.1"/>
    </source>
</evidence>
<feature type="non-terminal residue" evidence="1">
    <location>
        <position position="1"/>
    </location>
</feature>
<dbReference type="EMBL" id="LASV01000352">
    <property type="protein sequence ID" value="KKA19397.1"/>
    <property type="molecule type" value="Genomic_DNA"/>
</dbReference>
<dbReference type="Proteomes" id="UP000053958">
    <property type="component" value="Unassembled WGS sequence"/>
</dbReference>
<evidence type="ECO:0000313" key="2">
    <source>
        <dbReference type="Proteomes" id="UP000053958"/>
    </source>
</evidence>
<dbReference type="GeneID" id="25318916"/>
<name>A0A0F4YM79_RASE3</name>
<sequence>TKMKKVAPRQKTNISAKGTVRVVVSNRCGIKACSPMKICSTGKAMAKTPDTTSRAMMRPLDHEYVPPPHWRATSRQITVGMNRTMPGRSSFLSISRTVCSLRREAWTRKKNMTPTNVRKPSYRPVSASLMQYIY</sequence>
<proteinExistence type="predicted"/>
<dbReference type="RefSeq" id="XP_013326009.1">
    <property type="nucleotide sequence ID" value="XM_013470555.1"/>
</dbReference>
<gene>
    <name evidence="1" type="ORF">T310_6615</name>
</gene>
<dbReference type="AlphaFoldDB" id="A0A0F4YM79"/>